<dbReference type="Gene3D" id="3.40.605.10">
    <property type="entry name" value="Aldehyde Dehydrogenase, Chain A, domain 1"/>
    <property type="match status" value="1"/>
</dbReference>
<dbReference type="CDD" id="cd07099">
    <property type="entry name" value="ALDH_DDALDH"/>
    <property type="match status" value="1"/>
</dbReference>
<evidence type="ECO:0000256" key="4">
    <source>
        <dbReference type="PIRSR" id="PIRSR036492-1"/>
    </source>
</evidence>
<dbReference type="AlphaFoldDB" id="A0A1R4H835"/>
<gene>
    <name evidence="8" type="primary">gbsA</name>
    <name evidence="8" type="ORF">CRENPOLYSF1_280009</name>
</gene>
<evidence type="ECO:0000256" key="5">
    <source>
        <dbReference type="PROSITE-ProRule" id="PRU10007"/>
    </source>
</evidence>
<feature type="active site" evidence="4">
    <location>
        <position position="273"/>
    </location>
</feature>
<name>A0A1R4H835_9GAMM</name>
<evidence type="ECO:0000256" key="2">
    <source>
        <dbReference type="ARBA" id="ARBA00023002"/>
    </source>
</evidence>
<dbReference type="InterPro" id="IPR029510">
    <property type="entry name" value="Ald_DH_CS_GLU"/>
</dbReference>
<evidence type="ECO:0000313" key="9">
    <source>
        <dbReference type="Proteomes" id="UP000195667"/>
    </source>
</evidence>
<dbReference type="PROSITE" id="PS00687">
    <property type="entry name" value="ALDEHYDE_DEHYDR_GLU"/>
    <property type="match status" value="1"/>
</dbReference>
<feature type="active site" evidence="4 5">
    <location>
        <position position="239"/>
    </location>
</feature>
<feature type="domain" description="Aldehyde dehydrogenase" evidence="7">
    <location>
        <begin position="7"/>
        <end position="456"/>
    </location>
</feature>
<dbReference type="PIRSF" id="PIRSF036492">
    <property type="entry name" value="ALDH"/>
    <property type="match status" value="1"/>
</dbReference>
<evidence type="ECO:0000313" key="8">
    <source>
        <dbReference type="EMBL" id="SJM92403.1"/>
    </source>
</evidence>
<evidence type="ECO:0000256" key="6">
    <source>
        <dbReference type="RuleBase" id="RU003345"/>
    </source>
</evidence>
<reference evidence="9" key="1">
    <citation type="submission" date="2017-02" db="EMBL/GenBank/DDBJ databases">
        <authorList>
            <person name="Daims H."/>
        </authorList>
    </citation>
    <scope>NUCLEOTIDE SEQUENCE [LARGE SCALE GENOMIC DNA]</scope>
</reference>
<dbReference type="Proteomes" id="UP000195667">
    <property type="component" value="Unassembled WGS sequence"/>
</dbReference>
<dbReference type="InterPro" id="IPR015590">
    <property type="entry name" value="Aldehyde_DH_dom"/>
</dbReference>
<organism evidence="8 9">
    <name type="scientific">Crenothrix polyspora</name>
    <dbReference type="NCBI Taxonomy" id="360316"/>
    <lineage>
        <taxon>Bacteria</taxon>
        <taxon>Pseudomonadati</taxon>
        <taxon>Pseudomonadota</taxon>
        <taxon>Gammaproteobacteria</taxon>
        <taxon>Methylococcales</taxon>
        <taxon>Crenotrichaceae</taxon>
        <taxon>Crenothrix</taxon>
    </lineage>
</organism>
<dbReference type="InterPro" id="IPR012394">
    <property type="entry name" value="Aldehyde_DH_NAD(P)"/>
</dbReference>
<dbReference type="Gene3D" id="3.40.309.10">
    <property type="entry name" value="Aldehyde Dehydrogenase, Chain A, domain 2"/>
    <property type="match status" value="1"/>
</dbReference>
<dbReference type="InterPro" id="IPR016162">
    <property type="entry name" value="Ald_DH_N"/>
</dbReference>
<dbReference type="InterPro" id="IPR016161">
    <property type="entry name" value="Ald_DH/histidinol_DH"/>
</dbReference>
<accession>A0A1R4H835</accession>
<dbReference type="InterPro" id="IPR016163">
    <property type="entry name" value="Ald_DH_C"/>
</dbReference>
<dbReference type="GO" id="GO:0006081">
    <property type="term" value="P:aldehyde metabolic process"/>
    <property type="evidence" value="ECO:0007669"/>
    <property type="project" value="InterPro"/>
</dbReference>
<comment type="similarity">
    <text evidence="1 3 6">Belongs to the aldehyde dehydrogenase family.</text>
</comment>
<protein>
    <recommendedName>
        <fullName evidence="3">Aldehyde dehydrogenase</fullName>
    </recommendedName>
</protein>
<dbReference type="Pfam" id="PF00171">
    <property type="entry name" value="Aldedh"/>
    <property type="match status" value="1"/>
</dbReference>
<evidence type="ECO:0000256" key="3">
    <source>
        <dbReference type="PIRNR" id="PIRNR036492"/>
    </source>
</evidence>
<dbReference type="SUPFAM" id="SSF53720">
    <property type="entry name" value="ALDH-like"/>
    <property type="match status" value="1"/>
</dbReference>
<dbReference type="PANTHER" id="PTHR11699">
    <property type="entry name" value="ALDEHYDE DEHYDROGENASE-RELATED"/>
    <property type="match status" value="1"/>
</dbReference>
<dbReference type="EMBL" id="FUKI01000102">
    <property type="protein sequence ID" value="SJM92403.1"/>
    <property type="molecule type" value="Genomic_DNA"/>
</dbReference>
<evidence type="ECO:0000256" key="1">
    <source>
        <dbReference type="ARBA" id="ARBA00009986"/>
    </source>
</evidence>
<keyword evidence="2 3" id="KW-0560">Oxidoreductase</keyword>
<sequence>MAVGVAETITATSALDGQALKSYPISNADDITQNIKQARIAAENWAATPIAQRLSFMAALQTAILEKIDHITETLVTVTGKVKTEVILGEIYPILELIRYYEKNAAKILAPRSEVTSPFAFPDAKASIERQPYGVVAIISPWNFPLQLTLNPLITALVAGNAVIFKTSELSVPVGELILQLCEHIALPQHLVQQVIGAAKTGESLIDNRPDLVFMTGGLNAGRAIMARAAQHPIPVMLELGGKDAMLVFADANLKRVCKAALYGAFSNSGQVCVSVERLYVQDLCYTAFVQELCAATAKLTIGHGVEGDLGALTTLAQFEIVQAHYQDALAKGAKASGELQLHGRYLRPIVLWDVNHDMQVMQEETFGALLPVMAFSTQEQVIALANDSQYGLNVSVWSLDIAQAEQVARRLKVGNWAINDVIKNIGHAGLPFGGVKNSGFGRYHGAEGLRQFTYTVSGLTSRSKLDDEPNWFPYSDDRYLQMRGFVDFLFGKGSLYQRIKRNGAALQAFRGYASSNLQQHWHNLLIHLGIGRDF</sequence>
<keyword evidence="9" id="KW-1185">Reference proteome</keyword>
<evidence type="ECO:0000259" key="7">
    <source>
        <dbReference type="Pfam" id="PF00171"/>
    </source>
</evidence>
<dbReference type="GO" id="GO:0016620">
    <property type="term" value="F:oxidoreductase activity, acting on the aldehyde or oxo group of donors, NAD or NADP as acceptor"/>
    <property type="evidence" value="ECO:0007669"/>
    <property type="project" value="InterPro"/>
</dbReference>
<proteinExistence type="inferred from homology"/>